<dbReference type="AlphaFoldDB" id="A0A086ZNH0"/>
<name>A0A086ZNH0_9BIFI</name>
<dbReference type="EMBL" id="JGYN01000030">
    <property type="protein sequence ID" value="KFI48070.1"/>
    <property type="molecule type" value="Genomic_DNA"/>
</dbReference>
<dbReference type="InterPro" id="IPR041682">
    <property type="entry name" value="AAA_14"/>
</dbReference>
<comment type="caution">
    <text evidence="3">The sequence shown here is derived from an EMBL/GenBank/DDBJ whole genome shotgun (WGS) entry which is preliminary data.</text>
</comment>
<feature type="domain" description="DUF4143" evidence="2">
    <location>
        <begin position="225"/>
        <end position="387"/>
    </location>
</feature>
<gene>
    <name evidence="3" type="ORF">BBIA_0205</name>
</gene>
<feature type="domain" description="AAA" evidence="1">
    <location>
        <begin position="20"/>
        <end position="152"/>
    </location>
</feature>
<proteinExistence type="predicted"/>
<keyword evidence="4" id="KW-1185">Reference proteome</keyword>
<dbReference type="InterPro" id="IPR025420">
    <property type="entry name" value="DUF4143"/>
</dbReference>
<dbReference type="STRING" id="1437608.GCA_000771645_02059"/>
<evidence type="ECO:0000259" key="2">
    <source>
        <dbReference type="Pfam" id="PF13635"/>
    </source>
</evidence>
<evidence type="ECO:0000313" key="4">
    <source>
        <dbReference type="Proteomes" id="UP000029108"/>
    </source>
</evidence>
<dbReference type="Pfam" id="PF13173">
    <property type="entry name" value="AAA_14"/>
    <property type="match status" value="1"/>
</dbReference>
<protein>
    <submittedName>
        <fullName evidence="3">ATPase</fullName>
    </submittedName>
</protein>
<dbReference type="PANTHER" id="PTHR33295">
    <property type="entry name" value="ATPASE"/>
    <property type="match status" value="1"/>
</dbReference>
<dbReference type="InterPro" id="IPR027417">
    <property type="entry name" value="P-loop_NTPase"/>
</dbReference>
<evidence type="ECO:0000313" key="3">
    <source>
        <dbReference type="EMBL" id="KFI48070.1"/>
    </source>
</evidence>
<reference evidence="3 4" key="1">
    <citation type="submission" date="2014-03" db="EMBL/GenBank/DDBJ databases">
        <title>Genomics of Bifidobacteria.</title>
        <authorList>
            <person name="Ventura M."/>
            <person name="Milani C."/>
            <person name="Lugli G.A."/>
        </authorList>
    </citation>
    <scope>NUCLEOTIDE SEQUENCE [LARGE SCALE GENOMIC DNA]</scope>
    <source>
        <strain evidence="3 4">DSM 23969</strain>
    </source>
</reference>
<dbReference type="OrthoDB" id="9804306at2"/>
<dbReference type="eggNOG" id="COG1373">
    <property type="taxonomic scope" value="Bacteria"/>
</dbReference>
<organism evidence="3 4">
    <name type="scientific">Bifidobacterium biavatii DSM 23969</name>
    <dbReference type="NCBI Taxonomy" id="1437608"/>
    <lineage>
        <taxon>Bacteria</taxon>
        <taxon>Bacillati</taxon>
        <taxon>Actinomycetota</taxon>
        <taxon>Actinomycetes</taxon>
        <taxon>Bifidobacteriales</taxon>
        <taxon>Bifidobacteriaceae</taxon>
        <taxon>Bifidobacterium</taxon>
    </lineage>
</organism>
<dbReference type="RefSeq" id="WP_033492661.1">
    <property type="nucleotide sequence ID" value="NZ_JDUU01000004.1"/>
</dbReference>
<dbReference type="Gene3D" id="3.40.50.300">
    <property type="entry name" value="P-loop containing nucleotide triphosphate hydrolases"/>
    <property type="match status" value="1"/>
</dbReference>
<accession>A0A086ZNH0</accession>
<dbReference type="Pfam" id="PF13635">
    <property type="entry name" value="DUF4143"/>
    <property type="match status" value="1"/>
</dbReference>
<dbReference type="Proteomes" id="UP000029108">
    <property type="component" value="Unassembled WGS sequence"/>
</dbReference>
<dbReference type="PANTHER" id="PTHR33295:SF7">
    <property type="entry name" value="ATPASE"/>
    <property type="match status" value="1"/>
</dbReference>
<dbReference type="SUPFAM" id="SSF52540">
    <property type="entry name" value="P-loop containing nucleoside triphosphate hydrolases"/>
    <property type="match status" value="1"/>
</dbReference>
<sequence length="445" mass="50370">MITRKAYAELAEWKRRKTRQGLLVTGARQVGKTTLIRQFGADNYRRVAEINFIETPQAVETVSRATDTNDLLLRLSVLSGVQITPGETLLFLDEIQACEDMLTWLKFLSGAKGLDVIVSGSLLGIDVFNVRSIPVGFLQTVRMYPLDFREFCTACSLPDSAMDAVADCLRDRRPIPDFLHDKLTDLWYKYLLIGGMPDAVQSFIDSSDITTVRNTQQAIFDTYEYDITKYVDSPVERRHIKTIYEMIPGQLNAENKRFKFSKLGENVRFAHMQTAFDWLANAGIALPTPRVQDPEYPLDAHDDLSSFKLYLNDVGLLTSRLMRSVDLDIINHRSTMNYGSIFENAAAQELFAQGFGLHYYNRSRIGEVDFVIQHGLDAVSLVEIKSGKDYTRHRAMNNLLATGNYDFAHAYVFHDGNVEATHASDGHIGIEYLPIYAIGWLDPTH</sequence>
<evidence type="ECO:0000259" key="1">
    <source>
        <dbReference type="Pfam" id="PF13173"/>
    </source>
</evidence>